<evidence type="ECO:0008006" key="7">
    <source>
        <dbReference type="Google" id="ProtNLM"/>
    </source>
</evidence>
<feature type="coiled-coil region" evidence="1">
    <location>
        <begin position="252"/>
        <end position="331"/>
    </location>
</feature>
<feature type="transmembrane region" description="Helical" evidence="3">
    <location>
        <begin position="487"/>
        <end position="509"/>
    </location>
</feature>
<dbReference type="RefSeq" id="XP_002141743.1">
    <property type="nucleotide sequence ID" value="XM_002141707.1"/>
</dbReference>
<keyword evidence="3" id="KW-0812">Transmembrane</keyword>
<feature type="region of interest" description="Disordered" evidence="2">
    <location>
        <begin position="388"/>
        <end position="420"/>
    </location>
</feature>
<keyword evidence="1" id="KW-0175">Coiled coil</keyword>
<feature type="compositionally biased region" description="Basic and acidic residues" evidence="2">
    <location>
        <begin position="407"/>
        <end position="417"/>
    </location>
</feature>
<dbReference type="SUPFAM" id="SSF48403">
    <property type="entry name" value="Ankyrin repeat"/>
    <property type="match status" value="1"/>
</dbReference>
<dbReference type="Proteomes" id="UP000001460">
    <property type="component" value="Unassembled WGS sequence"/>
</dbReference>
<organism evidence="5 6">
    <name type="scientific">Cryptosporidium muris (strain RN66)</name>
    <dbReference type="NCBI Taxonomy" id="441375"/>
    <lineage>
        <taxon>Eukaryota</taxon>
        <taxon>Sar</taxon>
        <taxon>Alveolata</taxon>
        <taxon>Apicomplexa</taxon>
        <taxon>Conoidasida</taxon>
        <taxon>Coccidia</taxon>
        <taxon>Eucoccidiorida</taxon>
        <taxon>Eimeriorina</taxon>
        <taxon>Cryptosporidiidae</taxon>
        <taxon>Cryptosporidium</taxon>
    </lineage>
</organism>
<evidence type="ECO:0000256" key="3">
    <source>
        <dbReference type="SAM" id="Phobius"/>
    </source>
</evidence>
<feature type="chain" id="PRO_5002842330" description="Ankyrin repeat-containing protein" evidence="4">
    <location>
        <begin position="17"/>
        <end position="522"/>
    </location>
</feature>
<dbReference type="VEuPathDB" id="CryptoDB:CMU_035670"/>
<name>B6AGQ3_CRYMR</name>
<keyword evidence="4" id="KW-0732">Signal</keyword>
<keyword evidence="3" id="KW-0472">Membrane</keyword>
<evidence type="ECO:0000256" key="4">
    <source>
        <dbReference type="SAM" id="SignalP"/>
    </source>
</evidence>
<keyword evidence="6" id="KW-1185">Reference proteome</keyword>
<evidence type="ECO:0000313" key="5">
    <source>
        <dbReference type="EMBL" id="EEA07394.1"/>
    </source>
</evidence>
<dbReference type="EMBL" id="DS989733">
    <property type="protein sequence ID" value="EEA07394.1"/>
    <property type="molecule type" value="Genomic_DNA"/>
</dbReference>
<dbReference type="GeneID" id="6996937"/>
<evidence type="ECO:0000256" key="2">
    <source>
        <dbReference type="SAM" id="MobiDB-lite"/>
    </source>
</evidence>
<dbReference type="Gene3D" id="1.25.40.20">
    <property type="entry name" value="Ankyrin repeat-containing domain"/>
    <property type="match status" value="1"/>
</dbReference>
<gene>
    <name evidence="5" type="ORF">CMU_035670</name>
</gene>
<feature type="compositionally biased region" description="Polar residues" evidence="2">
    <location>
        <begin position="393"/>
        <end position="406"/>
    </location>
</feature>
<evidence type="ECO:0000256" key="1">
    <source>
        <dbReference type="SAM" id="Coils"/>
    </source>
</evidence>
<evidence type="ECO:0000313" key="6">
    <source>
        <dbReference type="Proteomes" id="UP000001460"/>
    </source>
</evidence>
<dbReference type="AlphaFoldDB" id="B6AGQ3"/>
<reference evidence="5" key="1">
    <citation type="submission" date="2008-06" db="EMBL/GenBank/DDBJ databases">
        <authorList>
            <person name="Lorenzi H."/>
            <person name="Inman J."/>
            <person name="Miller J."/>
            <person name="Schobel S."/>
            <person name="Amedeo P."/>
            <person name="Caler E.V."/>
            <person name="da Silva J."/>
        </authorList>
    </citation>
    <scope>NUCLEOTIDE SEQUENCE [LARGE SCALE GENOMIC DNA]</scope>
    <source>
        <strain evidence="5">RN66</strain>
    </source>
</reference>
<dbReference type="InterPro" id="IPR036770">
    <property type="entry name" value="Ankyrin_rpt-contain_sf"/>
</dbReference>
<accession>B6AGQ3</accession>
<protein>
    <recommendedName>
        <fullName evidence="7">Ankyrin repeat-containing protein</fullName>
    </recommendedName>
</protein>
<keyword evidence="3" id="KW-1133">Transmembrane helix</keyword>
<dbReference type="OrthoDB" id="341897at2759"/>
<sequence>MARSGSLIFSITLATSITLLTLNKMIVVSGSIYSEENKEKLPGYTFIDLFQSPPESRQKCTTVLGWMATKYPNNYIVMSLRNIVYHLALPHDRLPEGTEKELIAALDSLQGTISNVSGMEPGTYISVITCAIDSKGRNILQKMVEHGLVQALMHTMSQKFWIGAKLQDLVDTDNNNLAHLSAMSENDEMVHYLLGVMFKANIVADMLESVNKYGQKPIDIALLHKDQQTVDTMKNFFRVTTLSERELFPEGVEILEEVETLAEKEVKEKEKNNSELIQKDLQQEEMREIEAQERVEDITAEEEKKLQLESIEKAEIENSILEKKVLESNKSGAVIRPLAISQLDELESDISEPSDLITARKNEIQSENYQSARNEAVDNELASEISSVDMRGSSFSRQSVPKLNSQRKGENKEKDNIPDLEQEFIELAPPTVEERPIATRLNLNTNSKPNSEDSRLLRGATGADEIEDQENRAGDVFVKNWNTTTKAIFGASILVGISVLGATVIFVVCKGYNKKNNSQATY</sequence>
<feature type="signal peptide" evidence="4">
    <location>
        <begin position="1"/>
        <end position="16"/>
    </location>
</feature>
<proteinExistence type="predicted"/>